<evidence type="ECO:0000313" key="3">
    <source>
        <dbReference type="Proteomes" id="UP000046395"/>
    </source>
</evidence>
<dbReference type="InterPro" id="IPR050951">
    <property type="entry name" value="Retrovirus_Pol_polyprotein"/>
</dbReference>
<sequence>MQNNTPNLLGVELIEQFGMYKYPMDTEHGLNNAPLPSTNVKSQMKFANRNLTVADVLRRHPYICSDRLGLCTQAKATLLKPGARPVFRPKRPVPYAALPDVERELDRLERNGVISKVNHSYWVAPIVVVKKRSGSFRICADFSTGLNNALELHQYPLPLPEDVYTVLNGGTLFSCFDFVDAYLQIEVDERSKELLTINTHRGLYRYNRLPFGVKSALGIFQQIMDTMLAGLKGTVACLDDVVAVGTTKEHPKNLDAVRHRIAEFEFRIRPEKCCLGMDQIKYLGFVFNKSGRRPDPAKIEAIKSMPAPKDITTLRSFLGMLSYYGSFVKEMREIRAPLDALLKKNCPFIWSNECQTAFDKAKAVSNCNPSLDIMTHHWTL</sequence>
<reference evidence="4" key="1">
    <citation type="submission" date="2019-12" db="UniProtKB">
        <authorList>
            <consortium name="WormBaseParasite"/>
        </authorList>
    </citation>
    <scope>IDENTIFICATION</scope>
</reference>
<feature type="domain" description="Reverse transcriptase" evidence="2">
    <location>
        <begin position="110"/>
        <end position="287"/>
    </location>
</feature>
<name>A0A5S6QPL6_TRIMR</name>
<dbReference type="AlphaFoldDB" id="A0A5S6QPL6"/>
<dbReference type="Pfam" id="PF00078">
    <property type="entry name" value="RVT_1"/>
    <property type="match status" value="1"/>
</dbReference>
<dbReference type="SUPFAM" id="SSF56672">
    <property type="entry name" value="DNA/RNA polymerases"/>
    <property type="match status" value="1"/>
</dbReference>
<dbReference type="Gene3D" id="3.30.70.270">
    <property type="match status" value="2"/>
</dbReference>
<proteinExistence type="predicted"/>
<protein>
    <recommendedName>
        <fullName evidence="1">RNA-directed DNA polymerase</fullName>
        <ecNumber evidence="1">2.7.7.49</ecNumber>
    </recommendedName>
</protein>
<dbReference type="EC" id="2.7.7.49" evidence="1"/>
<dbReference type="PROSITE" id="PS50878">
    <property type="entry name" value="RT_POL"/>
    <property type="match status" value="1"/>
</dbReference>
<dbReference type="STRING" id="70415.A0A5S6QPL6"/>
<dbReference type="Proteomes" id="UP000046395">
    <property type="component" value="Unassembled WGS sequence"/>
</dbReference>
<evidence type="ECO:0000259" key="2">
    <source>
        <dbReference type="PROSITE" id="PS50878"/>
    </source>
</evidence>
<dbReference type="Gene3D" id="3.10.10.10">
    <property type="entry name" value="HIV Type 1 Reverse Transcriptase, subunit A, domain 1"/>
    <property type="match status" value="1"/>
</dbReference>
<dbReference type="CDD" id="cd01647">
    <property type="entry name" value="RT_LTR"/>
    <property type="match status" value="1"/>
</dbReference>
<keyword evidence="3" id="KW-1185">Reference proteome</keyword>
<dbReference type="WBParaSite" id="TMUE_2000008822.1">
    <property type="protein sequence ID" value="TMUE_2000008822.1"/>
    <property type="gene ID" value="WBGene00300416"/>
</dbReference>
<dbReference type="GO" id="GO:0003964">
    <property type="term" value="F:RNA-directed DNA polymerase activity"/>
    <property type="evidence" value="ECO:0007669"/>
    <property type="project" value="UniProtKB-EC"/>
</dbReference>
<dbReference type="FunFam" id="3.30.70.270:FF:000020">
    <property type="entry name" value="Transposon Tf2-6 polyprotein-like Protein"/>
    <property type="match status" value="1"/>
</dbReference>
<evidence type="ECO:0000256" key="1">
    <source>
        <dbReference type="ARBA" id="ARBA00012493"/>
    </source>
</evidence>
<dbReference type="InterPro" id="IPR043502">
    <property type="entry name" value="DNA/RNA_pol_sf"/>
</dbReference>
<dbReference type="InterPro" id="IPR000477">
    <property type="entry name" value="RT_dom"/>
</dbReference>
<evidence type="ECO:0000313" key="4">
    <source>
        <dbReference type="WBParaSite" id="TMUE_2000008822.1"/>
    </source>
</evidence>
<dbReference type="InterPro" id="IPR043128">
    <property type="entry name" value="Rev_trsase/Diguanyl_cyclase"/>
</dbReference>
<organism evidence="3 4">
    <name type="scientific">Trichuris muris</name>
    <name type="common">Mouse whipworm</name>
    <dbReference type="NCBI Taxonomy" id="70415"/>
    <lineage>
        <taxon>Eukaryota</taxon>
        <taxon>Metazoa</taxon>
        <taxon>Ecdysozoa</taxon>
        <taxon>Nematoda</taxon>
        <taxon>Enoplea</taxon>
        <taxon>Dorylaimia</taxon>
        <taxon>Trichinellida</taxon>
        <taxon>Trichuridae</taxon>
        <taxon>Trichuris</taxon>
    </lineage>
</organism>
<dbReference type="PANTHER" id="PTHR37984">
    <property type="entry name" value="PROTEIN CBG26694"/>
    <property type="match status" value="1"/>
</dbReference>
<dbReference type="PANTHER" id="PTHR37984:SF5">
    <property type="entry name" value="PROTEIN NYNRIN-LIKE"/>
    <property type="match status" value="1"/>
</dbReference>
<accession>A0A5S6QPL6</accession>